<proteinExistence type="predicted"/>
<comment type="caution">
    <text evidence="1">The sequence shown here is derived from an EMBL/GenBank/DDBJ whole genome shotgun (WGS) entry which is preliminary data.</text>
</comment>
<keyword evidence="2" id="KW-1185">Reference proteome</keyword>
<dbReference type="EMBL" id="JBBPBN010000028">
    <property type="protein sequence ID" value="KAK9006751.1"/>
    <property type="molecule type" value="Genomic_DNA"/>
</dbReference>
<gene>
    <name evidence="1" type="ORF">V6N11_019085</name>
</gene>
<organism evidence="1 2">
    <name type="scientific">Hibiscus sabdariffa</name>
    <name type="common">roselle</name>
    <dbReference type="NCBI Taxonomy" id="183260"/>
    <lineage>
        <taxon>Eukaryota</taxon>
        <taxon>Viridiplantae</taxon>
        <taxon>Streptophyta</taxon>
        <taxon>Embryophyta</taxon>
        <taxon>Tracheophyta</taxon>
        <taxon>Spermatophyta</taxon>
        <taxon>Magnoliopsida</taxon>
        <taxon>eudicotyledons</taxon>
        <taxon>Gunneridae</taxon>
        <taxon>Pentapetalae</taxon>
        <taxon>rosids</taxon>
        <taxon>malvids</taxon>
        <taxon>Malvales</taxon>
        <taxon>Malvaceae</taxon>
        <taxon>Malvoideae</taxon>
        <taxon>Hibiscus</taxon>
    </lineage>
</organism>
<evidence type="ECO:0000313" key="2">
    <source>
        <dbReference type="Proteomes" id="UP001396334"/>
    </source>
</evidence>
<protein>
    <submittedName>
        <fullName evidence="1">Uncharacterized protein</fullName>
    </submittedName>
</protein>
<reference evidence="1 2" key="1">
    <citation type="journal article" date="2024" name="G3 (Bethesda)">
        <title>Genome assembly of Hibiscus sabdariffa L. provides insights into metabolisms of medicinal natural products.</title>
        <authorList>
            <person name="Kim T."/>
        </authorList>
    </citation>
    <scope>NUCLEOTIDE SEQUENCE [LARGE SCALE GENOMIC DNA]</scope>
    <source>
        <strain evidence="1">TK-2024</strain>
        <tissue evidence="1">Old leaves</tissue>
    </source>
</reference>
<sequence length="113" mass="12817">MEPSSSPDMRYKYPYLVGHRWDRRAPRKVCVRHAQLPEQYPPSCPVAVSLSSSNSAGVSGYVAYWEFFSHSGSFRKSLCSKPELDYISIEKAINDHIETGTEGKFALQFYSFG</sequence>
<dbReference type="Proteomes" id="UP001396334">
    <property type="component" value="Unassembled WGS sequence"/>
</dbReference>
<name>A0ABR2R1E5_9ROSI</name>
<accession>A0ABR2R1E5</accession>
<evidence type="ECO:0000313" key="1">
    <source>
        <dbReference type="EMBL" id="KAK9006751.1"/>
    </source>
</evidence>